<dbReference type="EMBL" id="VSSQ01125231">
    <property type="protein sequence ID" value="MPN55701.1"/>
    <property type="molecule type" value="Genomic_DNA"/>
</dbReference>
<dbReference type="AlphaFoldDB" id="A0A645IWJ2"/>
<evidence type="ECO:0000313" key="1">
    <source>
        <dbReference type="EMBL" id="MPN55701.1"/>
    </source>
</evidence>
<accession>A0A645IWJ2</accession>
<name>A0A645IWJ2_9ZZZZ</name>
<comment type="caution">
    <text evidence="1">The sequence shown here is derived from an EMBL/GenBank/DDBJ whole genome shotgun (WGS) entry which is preliminary data.</text>
</comment>
<proteinExistence type="predicted"/>
<gene>
    <name evidence="1" type="ORF">SDC9_203385</name>
</gene>
<protein>
    <submittedName>
        <fullName evidence="1">Uncharacterized protein</fullName>
    </submittedName>
</protein>
<organism evidence="1">
    <name type="scientific">bioreactor metagenome</name>
    <dbReference type="NCBI Taxonomy" id="1076179"/>
    <lineage>
        <taxon>unclassified sequences</taxon>
        <taxon>metagenomes</taxon>
        <taxon>ecological metagenomes</taxon>
    </lineage>
</organism>
<reference evidence="1" key="1">
    <citation type="submission" date="2019-08" db="EMBL/GenBank/DDBJ databases">
        <authorList>
            <person name="Kucharzyk K."/>
            <person name="Murdoch R.W."/>
            <person name="Higgins S."/>
            <person name="Loffler F."/>
        </authorList>
    </citation>
    <scope>NUCLEOTIDE SEQUENCE</scope>
</reference>
<sequence length="112" mass="12719">MFWVQSVGVAVIEHHISTGIHTHLADQVNLPAEPRQYDSFVERITTEAQTDLFGYAGSSTERRFVDTFYQRVQMSGSYDTKALHSSPCHILKIRQSLHCVICTTNDADVHRI</sequence>